<dbReference type="PANTHER" id="PTHR46669">
    <property type="entry name" value="LEUCINE-RICH PPR MOTIF-CONTAINING PROTEIN, MITOCHONDRIAL"/>
    <property type="match status" value="1"/>
</dbReference>
<dbReference type="Pfam" id="PF01535">
    <property type="entry name" value="PPR"/>
    <property type="match status" value="1"/>
</dbReference>
<dbReference type="AlphaFoldDB" id="B3RJP9"/>
<evidence type="ECO:0000313" key="5">
    <source>
        <dbReference type="EMBL" id="EDV29332.1"/>
    </source>
</evidence>
<dbReference type="eggNOG" id="KOG4318">
    <property type="taxonomic scope" value="Eukaryota"/>
</dbReference>
<dbReference type="OrthoDB" id="185373at2759"/>
<dbReference type="CTD" id="6748954"/>
<dbReference type="InterPro" id="IPR033490">
    <property type="entry name" value="LRP130"/>
</dbReference>
<dbReference type="PANTHER" id="PTHR46669:SF1">
    <property type="entry name" value="LEUCINE-RICH PPR MOTIF-CONTAINING PROTEIN, MITOCHONDRIAL"/>
    <property type="match status" value="1"/>
</dbReference>
<proteinExistence type="predicted"/>
<dbReference type="GO" id="GO:0003730">
    <property type="term" value="F:mRNA 3'-UTR binding"/>
    <property type="evidence" value="ECO:0000318"/>
    <property type="project" value="GO_Central"/>
</dbReference>
<keyword evidence="6" id="KW-1185">Reference proteome</keyword>
<dbReference type="eggNOG" id="KOG4197">
    <property type="taxonomic scope" value="Eukaryota"/>
</dbReference>
<dbReference type="KEGG" id="tad:TRIADDRAFT_51543"/>
<dbReference type="Proteomes" id="UP000009022">
    <property type="component" value="Unassembled WGS sequence"/>
</dbReference>
<gene>
    <name evidence="5" type="ORF">TRIADDRAFT_51543</name>
</gene>
<accession>B3RJP9</accession>
<dbReference type="InterPro" id="IPR057027">
    <property type="entry name" value="TPR_mt"/>
</dbReference>
<dbReference type="STRING" id="10228.B3RJP9"/>
<keyword evidence="1" id="KW-0677">Repeat</keyword>
<evidence type="ECO:0000256" key="3">
    <source>
        <dbReference type="SAM" id="MobiDB-lite"/>
    </source>
</evidence>
<sequence>MWRVSTRFLVQRPVVFNARNQAVSHSLVKNFLSKPQIAPIGASRWLSISRIACNTHAETAQTADPTKKKETSTFSYEFLDFDNFLTVKDDQKDPSTTPSQRPPRRPRARPIPRMGEIYSKEILLLDFQRICDLEFISHSLGCDIIRNCGERLRDVKPEQRIELVHQFWAKLASRDYRFNVNHYNELLTVYNFCEHTFSPIEFLSSMRAKNVSPDKTTYINILQAYGIQGDIKAARQNNIMPSQISYTALVNAVAERGNWLSLEKVFQMMQKDHILPDRHTYSSVIKALSRTKKSFLIPNVLDSIEGKISLFQALRGTMIDLCFEGDFQGALFILKDIVHINPSNRDDNINMTLRSLLRAVARMETETKDKLNFIGDIEHEKLIDHYVWYDFLDVLHDNRNTDLAVDCVREMAQRKIPVRSHFVYPMFIQYRQKGDIEGAVNLLHLMDSCKILGNKITYSIFMSCFGKNRTLNDIVSAIESHNIKVSLSLINAIATHLKSIDDSKIIVYSIIEELVSNFVNNEQTSQAEELVESLLKEGLGKHVTSIVHTRVLSGLCRKMNEAAFFRYGRIMRDHKLSLDKYQYRVVLKMLAKLGKVDLAQKCFDELKAQDGLTNLSYSHLIFAYHGSKNFDQILRIYDEMVEKSVRPISAAIHMIITALQRAGRGDEAAALQSIESESKDIMTMNVYVEAAASQMNIEAALEKLAEVKAAGNTPLPFAYTSLLKAYRNRGDCENAYKLYLEMKDLQVEIPKICFVILIGLFAESRNLDRAKEILDCALAENKVPYVRSFEQMITLAISKNDQDTANTFVKDMRRIFDIDYNEMQEILLASNLAANQVAVADNYYKYLKGENSSRLITRFKAIAKTCVRTNNLEILQTLQEFTKRHHVPLDQSYLNEGLLLVYSNNNDVNQGIELYKNMKNSNAVVSERFTTLLHSLLQRNDMDISEVVD</sequence>
<dbReference type="GO" id="GO:0070129">
    <property type="term" value="P:regulation of mitochondrial translation"/>
    <property type="evidence" value="ECO:0000318"/>
    <property type="project" value="GO_Central"/>
</dbReference>
<dbReference type="FunCoup" id="B3RJP9">
    <property type="interactions" value="1840"/>
</dbReference>
<evidence type="ECO:0000259" key="4">
    <source>
        <dbReference type="Pfam" id="PF23276"/>
    </source>
</evidence>
<reference evidence="5 6" key="1">
    <citation type="journal article" date="2008" name="Nature">
        <title>The Trichoplax genome and the nature of placozoans.</title>
        <authorList>
            <person name="Srivastava M."/>
            <person name="Begovic E."/>
            <person name="Chapman J."/>
            <person name="Putnam N.H."/>
            <person name="Hellsten U."/>
            <person name="Kawashima T."/>
            <person name="Kuo A."/>
            <person name="Mitros T."/>
            <person name="Salamov A."/>
            <person name="Carpenter M.L."/>
            <person name="Signorovitch A.Y."/>
            <person name="Moreno M.A."/>
            <person name="Kamm K."/>
            <person name="Grimwood J."/>
            <person name="Schmutz J."/>
            <person name="Shapiro H."/>
            <person name="Grigoriev I.V."/>
            <person name="Buss L.W."/>
            <person name="Schierwater B."/>
            <person name="Dellaporta S.L."/>
            <person name="Rokhsar D.S."/>
        </authorList>
    </citation>
    <scope>NUCLEOTIDE SEQUENCE [LARGE SCALE GENOMIC DNA]</scope>
    <source>
        <strain evidence="5 6">Grell-BS-1999</strain>
    </source>
</reference>
<feature type="repeat" description="PPR" evidence="2">
    <location>
        <begin position="242"/>
        <end position="276"/>
    </location>
</feature>
<dbReference type="Pfam" id="PF13812">
    <property type="entry name" value="PPR_3"/>
    <property type="match status" value="2"/>
</dbReference>
<dbReference type="HOGENOM" id="CLU_310214_0_0_1"/>
<dbReference type="InterPro" id="IPR011990">
    <property type="entry name" value="TPR-like_helical_dom_sf"/>
</dbReference>
<dbReference type="PhylomeDB" id="B3RJP9"/>
<evidence type="ECO:0000256" key="2">
    <source>
        <dbReference type="PROSITE-ProRule" id="PRU00708"/>
    </source>
</evidence>
<dbReference type="GeneID" id="6748954"/>
<dbReference type="Gene3D" id="1.25.40.10">
    <property type="entry name" value="Tetratricopeptide repeat domain"/>
    <property type="match status" value="4"/>
</dbReference>
<dbReference type="GO" id="GO:0005634">
    <property type="term" value="C:nucleus"/>
    <property type="evidence" value="ECO:0000318"/>
    <property type="project" value="GO_Central"/>
</dbReference>
<dbReference type="RefSeq" id="XP_002108534.1">
    <property type="nucleotide sequence ID" value="XM_002108498.1"/>
</dbReference>
<dbReference type="OMA" id="CYNTMIE"/>
<feature type="region of interest" description="Disordered" evidence="3">
    <location>
        <begin position="88"/>
        <end position="111"/>
    </location>
</feature>
<feature type="repeat" description="PPR" evidence="2">
    <location>
        <begin position="715"/>
        <end position="749"/>
    </location>
</feature>
<dbReference type="Pfam" id="PF23276">
    <property type="entry name" value="TPR_24"/>
    <property type="match status" value="1"/>
</dbReference>
<organism evidence="5 6">
    <name type="scientific">Trichoplax adhaerens</name>
    <name type="common">Trichoplax reptans</name>
    <dbReference type="NCBI Taxonomy" id="10228"/>
    <lineage>
        <taxon>Eukaryota</taxon>
        <taxon>Metazoa</taxon>
        <taxon>Placozoa</taxon>
        <taxon>Uniplacotomia</taxon>
        <taxon>Trichoplacea</taxon>
        <taxon>Trichoplacidae</taxon>
        <taxon>Trichoplax</taxon>
    </lineage>
</organism>
<dbReference type="InterPro" id="IPR002885">
    <property type="entry name" value="PPR_rpt"/>
</dbReference>
<feature type="repeat" description="PPR" evidence="2">
    <location>
        <begin position="613"/>
        <end position="647"/>
    </location>
</feature>
<dbReference type="InParanoid" id="B3RJP9"/>
<dbReference type="GO" id="GO:0005739">
    <property type="term" value="C:mitochondrion"/>
    <property type="evidence" value="ECO:0000318"/>
    <property type="project" value="GO_Central"/>
</dbReference>
<dbReference type="NCBIfam" id="TIGR00756">
    <property type="entry name" value="PPR"/>
    <property type="match status" value="1"/>
</dbReference>
<evidence type="ECO:0000313" key="6">
    <source>
        <dbReference type="Proteomes" id="UP000009022"/>
    </source>
</evidence>
<feature type="domain" description="Pentatricopeptide repeat-containing protein-mitochondrial" evidence="4">
    <location>
        <begin position="586"/>
        <end position="702"/>
    </location>
</feature>
<name>B3RJP9_TRIAD</name>
<evidence type="ECO:0000256" key="1">
    <source>
        <dbReference type="ARBA" id="ARBA00022737"/>
    </source>
</evidence>
<protein>
    <recommendedName>
        <fullName evidence="4">Pentatricopeptide repeat-containing protein-mitochondrial domain-containing protein</fullName>
    </recommendedName>
</protein>
<dbReference type="EMBL" id="DS985241">
    <property type="protein sequence ID" value="EDV29332.1"/>
    <property type="molecule type" value="Genomic_DNA"/>
</dbReference>
<dbReference type="PROSITE" id="PS51375">
    <property type="entry name" value="PPR"/>
    <property type="match status" value="3"/>
</dbReference>